<name>A0A8B8RDJ4_CAMFR</name>
<protein>
    <submittedName>
        <fullName evidence="3">Uncharacterized protein LOC116657302</fullName>
    </submittedName>
</protein>
<organism evidence="2 3">
    <name type="scientific">Camelus ferus</name>
    <name type="common">Wild bactrian camel</name>
    <name type="synonym">Camelus bactrianus ferus</name>
    <dbReference type="NCBI Taxonomy" id="419612"/>
    <lineage>
        <taxon>Eukaryota</taxon>
        <taxon>Metazoa</taxon>
        <taxon>Chordata</taxon>
        <taxon>Craniata</taxon>
        <taxon>Vertebrata</taxon>
        <taxon>Euteleostomi</taxon>
        <taxon>Mammalia</taxon>
        <taxon>Eutheria</taxon>
        <taxon>Laurasiatheria</taxon>
        <taxon>Artiodactyla</taxon>
        <taxon>Tylopoda</taxon>
        <taxon>Camelidae</taxon>
        <taxon>Camelus</taxon>
    </lineage>
</organism>
<dbReference type="KEGG" id="cfr:116657302"/>
<dbReference type="RefSeq" id="XP_032315315.1">
    <property type="nucleotide sequence ID" value="XM_032459424.1"/>
</dbReference>
<feature type="compositionally biased region" description="Pro residues" evidence="1">
    <location>
        <begin position="195"/>
        <end position="211"/>
    </location>
</feature>
<feature type="region of interest" description="Disordered" evidence="1">
    <location>
        <begin position="183"/>
        <end position="231"/>
    </location>
</feature>
<reference evidence="3" key="1">
    <citation type="submission" date="2025-08" db="UniProtKB">
        <authorList>
            <consortium name="RefSeq"/>
        </authorList>
    </citation>
    <scope>IDENTIFICATION</scope>
    <source>
        <tissue evidence="3">Ear skin</tissue>
    </source>
</reference>
<keyword evidence="2" id="KW-1185">Reference proteome</keyword>
<evidence type="ECO:0000256" key="1">
    <source>
        <dbReference type="SAM" id="MobiDB-lite"/>
    </source>
</evidence>
<evidence type="ECO:0000313" key="2">
    <source>
        <dbReference type="Proteomes" id="UP000694856"/>
    </source>
</evidence>
<gene>
    <name evidence="3" type="primary">LOC116657302</name>
</gene>
<dbReference type="AlphaFoldDB" id="A0A8B8RDJ4"/>
<dbReference type="Proteomes" id="UP000694856">
    <property type="component" value="Chromosome 17"/>
</dbReference>
<sequence>MHLRFNSCCGRGCWSTYVMYPPTPNSHVLKAALEGYSSQHFWPAVHLESVGFGGTGRPQARRLRHGYLEVKPKGPGMVSVKGTYAGHRHHLLQLKHQLLCAATPGPQDQFHLLTGCHVQSSCPQALQTRVPSENGGAGHLSVEGRVLTSRAQRRCLGLCSSRWRRRAVCRDAARAHLELTPMSSTAAPALGGESPAPPPARMSPMKQPRPQPSRENLCSRARAPTSPFIRE</sequence>
<evidence type="ECO:0000313" key="3">
    <source>
        <dbReference type="RefSeq" id="XP_032315315.1"/>
    </source>
</evidence>
<dbReference type="GeneID" id="116657302"/>
<proteinExistence type="predicted"/>
<accession>A0A8B8RDJ4</accession>